<dbReference type="Gene3D" id="2.102.10.10">
    <property type="entry name" value="Rieske [2Fe-2S] iron-sulphur domain"/>
    <property type="match status" value="1"/>
</dbReference>
<evidence type="ECO:0000313" key="7">
    <source>
        <dbReference type="Proteomes" id="UP001212803"/>
    </source>
</evidence>
<dbReference type="CDD" id="cd03528">
    <property type="entry name" value="Rieske_RO_ferredoxin"/>
    <property type="match status" value="1"/>
</dbReference>
<keyword evidence="2" id="KW-0479">Metal-binding</keyword>
<dbReference type="PANTHER" id="PTHR21496">
    <property type="entry name" value="FERREDOXIN-RELATED"/>
    <property type="match status" value="1"/>
</dbReference>
<dbReference type="Proteomes" id="UP001212803">
    <property type="component" value="Chromosome"/>
</dbReference>
<protein>
    <submittedName>
        <fullName evidence="6">Non-heme iron oxygenase ferredoxin subunit</fullName>
    </submittedName>
</protein>
<keyword evidence="1" id="KW-0001">2Fe-2S</keyword>
<evidence type="ECO:0000259" key="5">
    <source>
        <dbReference type="PROSITE" id="PS51296"/>
    </source>
</evidence>
<evidence type="ECO:0000256" key="1">
    <source>
        <dbReference type="ARBA" id="ARBA00022714"/>
    </source>
</evidence>
<name>A0ABY7M4F7_9CHLR</name>
<keyword evidence="7" id="KW-1185">Reference proteome</keyword>
<evidence type="ECO:0000256" key="4">
    <source>
        <dbReference type="ARBA" id="ARBA00023014"/>
    </source>
</evidence>
<dbReference type="RefSeq" id="WP_270055940.1">
    <property type="nucleotide sequence ID" value="NZ_CP115149.1"/>
</dbReference>
<dbReference type="InterPro" id="IPR036922">
    <property type="entry name" value="Rieske_2Fe-2S_sf"/>
</dbReference>
<dbReference type="PANTHER" id="PTHR21496:SF23">
    <property type="entry name" value="3-PHENYLPROPIONATE_CINNAMIC ACID DIOXYGENASE FERREDOXIN SUBUNIT"/>
    <property type="match status" value="1"/>
</dbReference>
<evidence type="ECO:0000256" key="2">
    <source>
        <dbReference type="ARBA" id="ARBA00022723"/>
    </source>
</evidence>
<dbReference type="EMBL" id="CP115149">
    <property type="protein sequence ID" value="WBL35414.1"/>
    <property type="molecule type" value="Genomic_DNA"/>
</dbReference>
<feature type="domain" description="Rieske" evidence="5">
    <location>
        <begin position="4"/>
        <end position="99"/>
    </location>
</feature>
<reference evidence="6 7" key="1">
    <citation type="journal article" date="2023" name="ISME J.">
        <title>Thermophilic Dehalococcoidia with unusual traits shed light on an unexpected past.</title>
        <authorList>
            <person name="Palmer M."/>
            <person name="Covington J.K."/>
            <person name="Zhou E.M."/>
            <person name="Thomas S.C."/>
            <person name="Habib N."/>
            <person name="Seymour C.O."/>
            <person name="Lai D."/>
            <person name="Johnston J."/>
            <person name="Hashimi A."/>
            <person name="Jiao J.Y."/>
            <person name="Muok A.R."/>
            <person name="Liu L."/>
            <person name="Xian W.D."/>
            <person name="Zhi X.Y."/>
            <person name="Li M.M."/>
            <person name="Silva L.P."/>
            <person name="Bowen B.P."/>
            <person name="Louie K."/>
            <person name="Briegel A."/>
            <person name="Pett-Ridge J."/>
            <person name="Weber P.K."/>
            <person name="Tocheva E.I."/>
            <person name="Woyke T."/>
            <person name="Northen T.R."/>
            <person name="Mayali X."/>
            <person name="Li W.J."/>
            <person name="Hedlund B.P."/>
        </authorList>
    </citation>
    <scope>NUCLEOTIDE SEQUENCE [LARGE SCALE GENOMIC DNA]</scope>
    <source>
        <strain evidence="6 7">YIM 72310</strain>
    </source>
</reference>
<sequence length="103" mass="11013">MGWTATLRAEEVAPGTAHVVEAGGRRIAVCNTGEGYYAIDDLCTHDGGPLDQGRLDGREIECPRHGARFDVTTGRALCLPAVRPVRTYPVRIADGVVEIDLPA</sequence>
<keyword evidence="4" id="KW-0411">Iron-sulfur</keyword>
<gene>
    <name evidence="6" type="ORF">O0235_11590</name>
</gene>
<accession>A0ABY7M4F7</accession>
<organism evidence="6 7">
    <name type="scientific">Tepidiforma flava</name>
    <dbReference type="NCBI Taxonomy" id="3004094"/>
    <lineage>
        <taxon>Bacteria</taxon>
        <taxon>Bacillati</taxon>
        <taxon>Chloroflexota</taxon>
        <taxon>Tepidiformia</taxon>
        <taxon>Tepidiformales</taxon>
        <taxon>Tepidiformaceae</taxon>
        <taxon>Tepidiforma</taxon>
    </lineage>
</organism>
<proteinExistence type="predicted"/>
<keyword evidence="3" id="KW-0408">Iron</keyword>
<dbReference type="PROSITE" id="PS51296">
    <property type="entry name" value="RIESKE"/>
    <property type="match status" value="1"/>
</dbReference>
<evidence type="ECO:0000256" key="3">
    <source>
        <dbReference type="ARBA" id="ARBA00023004"/>
    </source>
</evidence>
<dbReference type="SUPFAM" id="SSF50022">
    <property type="entry name" value="ISP domain"/>
    <property type="match status" value="1"/>
</dbReference>
<dbReference type="Pfam" id="PF00355">
    <property type="entry name" value="Rieske"/>
    <property type="match status" value="1"/>
</dbReference>
<dbReference type="InterPro" id="IPR017941">
    <property type="entry name" value="Rieske_2Fe-2S"/>
</dbReference>
<evidence type="ECO:0000313" key="6">
    <source>
        <dbReference type="EMBL" id="WBL35414.1"/>
    </source>
</evidence>